<evidence type="ECO:0000256" key="5">
    <source>
        <dbReference type="PIRSR" id="PIRSR000185-2"/>
    </source>
</evidence>
<keyword evidence="10" id="KW-1185">Reference proteome</keyword>
<keyword evidence="2 3" id="KW-0560">Oxidoreductase</keyword>
<evidence type="ECO:0000256" key="1">
    <source>
        <dbReference type="ARBA" id="ARBA00006382"/>
    </source>
</evidence>
<dbReference type="CDD" id="cd01076">
    <property type="entry name" value="NAD_bind_1_Glu_DH"/>
    <property type="match status" value="1"/>
</dbReference>
<feature type="binding site" evidence="5">
    <location>
        <position position="359"/>
    </location>
    <ligand>
        <name>substrate</name>
    </ligand>
</feature>
<dbReference type="Proteomes" id="UP000555828">
    <property type="component" value="Unassembled WGS sequence"/>
</dbReference>
<protein>
    <recommendedName>
        <fullName evidence="3">Glutamate dehydrogenase</fullName>
    </recommendedName>
</protein>
<comment type="caution">
    <text evidence="9">The sequence shown here is derived from an EMBL/GenBank/DDBJ whole genome shotgun (WGS) entry which is preliminary data.</text>
</comment>
<keyword evidence="5" id="KW-0547">Nucleotide-binding</keyword>
<dbReference type="PRINTS" id="PR00082">
    <property type="entry name" value="GLFDHDRGNASE"/>
</dbReference>
<dbReference type="SUPFAM" id="SSF51735">
    <property type="entry name" value="NAD(P)-binding Rossmann-fold domains"/>
    <property type="match status" value="1"/>
</dbReference>
<reference evidence="9 10" key="1">
    <citation type="submission" date="2020-08" db="EMBL/GenBank/DDBJ databases">
        <title>Genomic Encyclopedia of Type Strains, Phase IV (KMG-IV): sequencing the most valuable type-strain genomes for metagenomic binning, comparative biology and taxonomic classification.</title>
        <authorList>
            <person name="Goeker M."/>
        </authorList>
    </citation>
    <scope>NUCLEOTIDE SEQUENCE [LARGE SCALE GENOMIC DNA]</scope>
    <source>
        <strain evidence="9 10">DSM 13481</strain>
    </source>
</reference>
<dbReference type="SMART" id="SM00839">
    <property type="entry name" value="ELFV_dehydrog"/>
    <property type="match status" value="1"/>
</dbReference>
<dbReference type="RefSeq" id="WP_184619207.1">
    <property type="nucleotide sequence ID" value="NZ_JACHEX010000002.1"/>
</dbReference>
<feature type="active site" description="Proton donor" evidence="4">
    <location>
        <position position="114"/>
    </location>
</feature>
<dbReference type="PANTHER" id="PTHR11606">
    <property type="entry name" value="GLUTAMATE DEHYDROGENASE"/>
    <property type="match status" value="1"/>
</dbReference>
<feature type="binding site" evidence="5">
    <location>
        <position position="78"/>
    </location>
    <ligand>
        <name>substrate</name>
    </ligand>
</feature>
<evidence type="ECO:0000256" key="7">
    <source>
        <dbReference type="RuleBase" id="RU004417"/>
    </source>
</evidence>
<feature type="binding site" evidence="5">
    <location>
        <position position="102"/>
    </location>
    <ligand>
        <name>substrate</name>
    </ligand>
</feature>
<sequence length="427" mass="46952">MRLSELGRLEAPGPLYKMAQHQFLRAAKLMDLDPNIGNFLLWPQKSLIVHFPVVMDDGRVEIFEGYRVQHNTARGPAKGGIRYHPETNLDEVSSLAFWMTWKCAVVNLPYGGGKGGVRVDPKKLSEKELEKLSRRFFSEIQMMVGPTKDIPAPDVNTNAKIMAWFMDTYSMNSGNTTLGVVTGKPLDLGGSEGRPEATGRGVSIVASEACKAKGMDISKATVAVQGFGNVGSYAAKILHEEYGAKIVAVSDVSGGLYSEEGFDVNDLIRYRDENGGVIKGYPKGKSISNEELLTLDVDILVPAALENAITGEIAKDVRAKIIVEGANGPTTEEAEKILIEKDVLIVPDILANAGGVTVSYFEWVQDLQSFFWDIDDIRKKLHRIMTKSFGEVYATKEKYNTDMRTAAYIVAISRVAEAVKKRGYFPM</sequence>
<feature type="domain" description="Glutamate/phenylalanine/leucine/valine/L-tryptophan dehydrogenase C-terminal" evidence="8">
    <location>
        <begin position="191"/>
        <end position="423"/>
    </location>
</feature>
<dbReference type="SUPFAM" id="SSF53223">
    <property type="entry name" value="Aminoacid dehydrogenase-like, N-terminal domain"/>
    <property type="match status" value="1"/>
</dbReference>
<feature type="binding site" evidence="5">
    <location>
        <position position="229"/>
    </location>
    <ligand>
        <name>NAD(+)</name>
        <dbReference type="ChEBI" id="CHEBI:57540"/>
    </ligand>
</feature>
<accession>A0A841GRL6</accession>
<proteinExistence type="inferred from homology"/>
<evidence type="ECO:0000313" key="10">
    <source>
        <dbReference type="Proteomes" id="UP000555828"/>
    </source>
</evidence>
<evidence type="ECO:0000256" key="2">
    <source>
        <dbReference type="ARBA" id="ARBA00023002"/>
    </source>
</evidence>
<dbReference type="Gene3D" id="3.40.50.10860">
    <property type="entry name" value="Leucine Dehydrogenase, chain A, domain 1"/>
    <property type="match status" value="1"/>
</dbReference>
<dbReference type="GO" id="GO:0006538">
    <property type="term" value="P:L-glutamate catabolic process"/>
    <property type="evidence" value="ECO:0007669"/>
    <property type="project" value="TreeGrafter"/>
</dbReference>
<dbReference type="GO" id="GO:0000166">
    <property type="term" value="F:nucleotide binding"/>
    <property type="evidence" value="ECO:0007669"/>
    <property type="project" value="UniProtKB-KW"/>
</dbReference>
<dbReference type="InterPro" id="IPR006096">
    <property type="entry name" value="Glu/Leu/Phe/Val/Trp_DH_C"/>
</dbReference>
<dbReference type="Pfam" id="PF00208">
    <property type="entry name" value="ELFV_dehydrog"/>
    <property type="match status" value="1"/>
</dbReference>
<dbReference type="GO" id="GO:0004352">
    <property type="term" value="F:glutamate dehydrogenase (NAD+) activity"/>
    <property type="evidence" value="ECO:0007669"/>
    <property type="project" value="TreeGrafter"/>
</dbReference>
<dbReference type="PIRSF" id="PIRSF000185">
    <property type="entry name" value="Glu_DH"/>
    <property type="match status" value="1"/>
</dbReference>
<dbReference type="InterPro" id="IPR006095">
    <property type="entry name" value="Glu/Leu/Phe/Val/Trp_DH"/>
</dbReference>
<evidence type="ECO:0000256" key="4">
    <source>
        <dbReference type="PIRSR" id="PIRSR000185-1"/>
    </source>
</evidence>
<dbReference type="Pfam" id="PF02812">
    <property type="entry name" value="ELFV_dehydrog_N"/>
    <property type="match status" value="1"/>
</dbReference>
<dbReference type="InterPro" id="IPR033524">
    <property type="entry name" value="Glu/Leu/Phe/Val_DH_AS"/>
</dbReference>
<evidence type="ECO:0000256" key="3">
    <source>
        <dbReference type="PIRNR" id="PIRNR000185"/>
    </source>
</evidence>
<dbReference type="InterPro" id="IPR006097">
    <property type="entry name" value="Glu/Leu/Phe/Val/Trp_DH_dimer"/>
</dbReference>
<feature type="binding site" evidence="5">
    <location>
        <position position="198"/>
    </location>
    <ligand>
        <name>NAD(+)</name>
        <dbReference type="ChEBI" id="CHEBI:57540"/>
    </ligand>
</feature>
<evidence type="ECO:0000259" key="8">
    <source>
        <dbReference type="SMART" id="SM00839"/>
    </source>
</evidence>
<dbReference type="InterPro" id="IPR014362">
    <property type="entry name" value="Glu_DH"/>
</dbReference>
<dbReference type="EMBL" id="JACHEX010000002">
    <property type="protein sequence ID" value="MBB6062543.1"/>
    <property type="molecule type" value="Genomic_DNA"/>
</dbReference>
<dbReference type="Gene3D" id="3.40.50.720">
    <property type="entry name" value="NAD(P)-binding Rossmann-like Domain"/>
    <property type="match status" value="1"/>
</dbReference>
<dbReference type="AlphaFoldDB" id="A0A841GRL6"/>
<comment type="similarity">
    <text evidence="1 3 7">Belongs to the Glu/Leu/Phe/Val dehydrogenases family.</text>
</comment>
<evidence type="ECO:0000256" key="6">
    <source>
        <dbReference type="PIRSR" id="PIRSR000185-3"/>
    </source>
</evidence>
<dbReference type="InterPro" id="IPR046346">
    <property type="entry name" value="Aminoacid_DH-like_N_sf"/>
</dbReference>
<feature type="site" description="Important for catalysis" evidence="6">
    <location>
        <position position="154"/>
    </location>
</feature>
<dbReference type="InterPro" id="IPR036291">
    <property type="entry name" value="NAD(P)-bd_dom_sf"/>
</dbReference>
<organism evidence="9 10">
    <name type="scientific">Thermosipho japonicus</name>
    <dbReference type="NCBI Taxonomy" id="90323"/>
    <lineage>
        <taxon>Bacteria</taxon>
        <taxon>Thermotogati</taxon>
        <taxon>Thermotogota</taxon>
        <taxon>Thermotogae</taxon>
        <taxon>Thermotogales</taxon>
        <taxon>Fervidobacteriaceae</taxon>
        <taxon>Thermosipho</taxon>
    </lineage>
</organism>
<dbReference type="InterPro" id="IPR033922">
    <property type="entry name" value="NAD_bind_Glu_DH"/>
</dbReference>
<keyword evidence="5" id="KW-0520">NAD</keyword>
<gene>
    <name evidence="9" type="ORF">HNP65_000981</name>
</gene>
<dbReference type="PANTHER" id="PTHR11606:SF13">
    <property type="entry name" value="GLUTAMATE DEHYDROGENASE 1, MITOCHONDRIAL"/>
    <property type="match status" value="1"/>
</dbReference>
<dbReference type="FunFam" id="3.40.50.10860:FF:000003">
    <property type="entry name" value="Glutamate dehydrogenase"/>
    <property type="match status" value="1"/>
</dbReference>
<dbReference type="PROSITE" id="PS00074">
    <property type="entry name" value="GLFV_DEHYDROGENASE"/>
    <property type="match status" value="1"/>
</dbReference>
<name>A0A841GRL6_9BACT</name>
<evidence type="ECO:0000313" key="9">
    <source>
        <dbReference type="EMBL" id="MBB6062543.1"/>
    </source>
</evidence>